<evidence type="ECO:0000313" key="3">
    <source>
        <dbReference type="Proteomes" id="UP000194153"/>
    </source>
</evidence>
<reference evidence="2 3" key="1">
    <citation type="submission" date="2017-04" db="EMBL/GenBank/DDBJ databases">
        <authorList>
            <consortium name="Geobacter pelophilus Genome Sequencing"/>
            <person name="Aoyagi T."/>
            <person name="Koike H."/>
            <person name="Hori T."/>
        </authorList>
    </citation>
    <scope>NUCLEOTIDE SEQUENCE [LARGE SCALE GENOMIC DNA]</scope>
    <source>
        <strain evidence="2 3">Drf2</strain>
    </source>
</reference>
<organism evidence="2 3">
    <name type="scientific">Geoanaerobacter pelophilus</name>
    <dbReference type="NCBI Taxonomy" id="60036"/>
    <lineage>
        <taxon>Bacteria</taxon>
        <taxon>Pseudomonadati</taxon>
        <taxon>Thermodesulfobacteriota</taxon>
        <taxon>Desulfuromonadia</taxon>
        <taxon>Geobacterales</taxon>
        <taxon>Geobacteraceae</taxon>
        <taxon>Geoanaerobacter</taxon>
    </lineage>
</organism>
<feature type="domain" description="Aminoglycoside phosphotransferase" evidence="1">
    <location>
        <begin position="222"/>
        <end position="346"/>
    </location>
</feature>
<dbReference type="InterPro" id="IPR011009">
    <property type="entry name" value="Kinase-like_dom_sf"/>
</dbReference>
<sequence length="450" mass="51058">MSRCKIDPNLVLFIDPAGVRSQEDWLFFEGCPNDAVELLKQGSNLVCRFPRSRFLHQLLAKAAFRLNGVMASSVLLVNDGLLSCFLHAGSNKAYRLYARHHLLNMTSLRRRMVSSLPLCLRCESTFLVLLCREESSHADGGDRALVEATELMFFSNPLGKLLLLDARNMASEQGEIVKTTAHRGYLPVMEREFATLSDISAKMTDSRSLPQLGRHFVLNGRHFFTEKYVSGESLRGVLQRHGSRGEPAQACCVLHRLDEWYDLYLGAFTGSPRPFSALSDHLLPLFFACYRGDRPDLVEAARRHLAEIDRSLPGVVPVVSHNDLWPGNFLCTEKGLVVLDWERATRERAPFFDYFWMMVSATLEYLAGARGVRYYSSNLKIFLKAEDEVSLEAHRLLRLFLKRFGVPDQQFQALLFLFLMEAAVQGYQALGRQTETDGEFFNILVQFAGR</sequence>
<dbReference type="Proteomes" id="UP000194153">
    <property type="component" value="Unassembled WGS sequence"/>
</dbReference>
<evidence type="ECO:0000259" key="1">
    <source>
        <dbReference type="Pfam" id="PF01636"/>
    </source>
</evidence>
<dbReference type="RefSeq" id="WP_085812374.1">
    <property type="nucleotide sequence ID" value="NZ_BDQG01000001.1"/>
</dbReference>
<evidence type="ECO:0000313" key="2">
    <source>
        <dbReference type="EMBL" id="GAW65974.1"/>
    </source>
</evidence>
<dbReference type="EMBL" id="BDQG01000001">
    <property type="protein sequence ID" value="GAW65974.1"/>
    <property type="molecule type" value="Genomic_DNA"/>
</dbReference>
<accession>A0ABQ0MFV1</accession>
<dbReference type="InterPro" id="IPR002575">
    <property type="entry name" value="Aminoglycoside_PTrfase"/>
</dbReference>
<gene>
    <name evidence="2" type="ORF">GPEL0_01f1113</name>
</gene>
<protein>
    <recommendedName>
        <fullName evidence="1">Aminoglycoside phosphotransferase domain-containing protein</fullName>
    </recommendedName>
</protein>
<name>A0ABQ0MFV1_9BACT</name>
<keyword evidence="3" id="KW-1185">Reference proteome</keyword>
<dbReference type="Pfam" id="PF01636">
    <property type="entry name" value="APH"/>
    <property type="match status" value="1"/>
</dbReference>
<dbReference type="Gene3D" id="3.90.1200.10">
    <property type="match status" value="1"/>
</dbReference>
<reference evidence="3" key="2">
    <citation type="submission" date="2017-05" db="EMBL/GenBank/DDBJ databases">
        <title>Draft genome sequence of Geobacter pelophilus, a iron(III)-reducing bacteria.</title>
        <authorList>
            <person name="Aoyagi T."/>
            <person name="Koike H."/>
            <person name="Morita T."/>
            <person name="Sato Y."/>
            <person name="Habe H."/>
            <person name="Hori T."/>
        </authorList>
    </citation>
    <scope>NUCLEOTIDE SEQUENCE [LARGE SCALE GENOMIC DNA]</scope>
    <source>
        <strain evidence="3">Drf2</strain>
    </source>
</reference>
<dbReference type="SUPFAM" id="SSF56112">
    <property type="entry name" value="Protein kinase-like (PK-like)"/>
    <property type="match status" value="1"/>
</dbReference>
<comment type="caution">
    <text evidence="2">The sequence shown here is derived from an EMBL/GenBank/DDBJ whole genome shotgun (WGS) entry which is preliminary data.</text>
</comment>
<proteinExistence type="predicted"/>